<dbReference type="InterPro" id="IPR036542">
    <property type="entry name" value="PTS_IIA_lac/cel_sf"/>
</dbReference>
<keyword evidence="6" id="KW-0479">Metal-binding</keyword>
<dbReference type="RefSeq" id="WP_162366145.1">
    <property type="nucleotide sequence ID" value="NZ_WUBS01000007.1"/>
</dbReference>
<dbReference type="Pfam" id="PF02255">
    <property type="entry name" value="PTS_IIA"/>
    <property type="match status" value="1"/>
</dbReference>
<keyword evidence="2" id="KW-0762">Sugar transport</keyword>
<dbReference type="InterPro" id="IPR003188">
    <property type="entry name" value="PTS_IIA_lac/cel"/>
</dbReference>
<reference evidence="8 9" key="2">
    <citation type="submission" date="2020-02" db="EMBL/GenBank/DDBJ databases">
        <title>The new genus of Enterobacteriales.</title>
        <authorList>
            <person name="Kim I.S."/>
        </authorList>
    </citation>
    <scope>NUCLEOTIDE SEQUENCE [LARGE SCALE GENOMIC DNA]</scope>
    <source>
        <strain evidence="8 9">SAP-6</strain>
    </source>
</reference>
<accession>A0A845SHR8</accession>
<dbReference type="PANTHER" id="PTHR34382">
    <property type="entry name" value="PTS SYSTEM N,N'-DIACETYLCHITOBIOSE-SPECIFIC EIIA COMPONENT"/>
    <property type="match status" value="1"/>
</dbReference>
<evidence type="ECO:0000256" key="1">
    <source>
        <dbReference type="ARBA" id="ARBA00022448"/>
    </source>
</evidence>
<keyword evidence="1" id="KW-0813">Transport</keyword>
<name>A0A845SHR8_9GAMM</name>
<comment type="cofactor">
    <cofactor evidence="6">
        <name>Mg(2+)</name>
        <dbReference type="ChEBI" id="CHEBI:18420"/>
    </cofactor>
    <text evidence="6">Binds 1 Mg(2+) ion per trimer.</text>
</comment>
<evidence type="ECO:0000313" key="8">
    <source>
        <dbReference type="EMBL" id="NDL63429.1"/>
    </source>
</evidence>
<dbReference type="PROSITE" id="PS51095">
    <property type="entry name" value="PTS_EIIA_TYPE_3"/>
    <property type="match status" value="1"/>
</dbReference>
<keyword evidence="3" id="KW-0808">Transferase</keyword>
<evidence type="ECO:0000256" key="3">
    <source>
        <dbReference type="ARBA" id="ARBA00022679"/>
    </source>
</evidence>
<organism evidence="8 9">
    <name type="scientific">Acerihabitans arboris</name>
    <dbReference type="NCBI Taxonomy" id="2691583"/>
    <lineage>
        <taxon>Bacteria</taxon>
        <taxon>Pseudomonadati</taxon>
        <taxon>Pseudomonadota</taxon>
        <taxon>Gammaproteobacteria</taxon>
        <taxon>Enterobacterales</taxon>
        <taxon>Pectobacteriaceae</taxon>
        <taxon>Acerihabitans</taxon>
    </lineage>
</organism>
<protein>
    <submittedName>
        <fullName evidence="8">PTS N,N'-diacetylchitobiose transporter subunit IIA</fullName>
    </submittedName>
</protein>
<dbReference type="PANTHER" id="PTHR34382:SF7">
    <property type="entry name" value="PTS SYSTEM N,N'-DIACETYLCHITOBIOSE-SPECIFIC EIIA COMPONENT"/>
    <property type="match status" value="1"/>
</dbReference>
<comment type="caution">
    <text evidence="8">The sequence shown here is derived from an EMBL/GenBank/DDBJ whole genome shotgun (WGS) entry which is preliminary data.</text>
</comment>
<evidence type="ECO:0000313" key="9">
    <source>
        <dbReference type="Proteomes" id="UP000461443"/>
    </source>
</evidence>
<proteinExistence type="predicted"/>
<dbReference type="PIRSF" id="PIRSF000699">
    <property type="entry name" value="PTS_IILac_III"/>
    <property type="match status" value="1"/>
</dbReference>
<dbReference type="Proteomes" id="UP000461443">
    <property type="component" value="Unassembled WGS sequence"/>
</dbReference>
<keyword evidence="4" id="KW-0598">Phosphotransferase system</keyword>
<dbReference type="AlphaFoldDB" id="A0A845SHR8"/>
<feature type="modified residue" description="Phosphohistidine; by HPr" evidence="7">
    <location>
        <position position="79"/>
    </location>
</feature>
<sequence>MNPGSDLETQVMELIIHAGAARSDAMEALRAARNRQWPQAEALLAEASAAARLAHRIQTRLIGEDQGQGKIPVNLIMVHAQDHLMNAMLARELVDEIIALHRDIDALQRRENHDDTL</sequence>
<evidence type="ECO:0000256" key="2">
    <source>
        <dbReference type="ARBA" id="ARBA00022597"/>
    </source>
</evidence>
<evidence type="ECO:0000256" key="5">
    <source>
        <dbReference type="PIRSR" id="PIRSR000699-1"/>
    </source>
</evidence>
<dbReference type="Gene3D" id="1.20.58.80">
    <property type="entry name" value="Phosphotransferase system, lactose/cellobiose-type IIA subunit"/>
    <property type="match status" value="1"/>
</dbReference>
<dbReference type="GO" id="GO:0046872">
    <property type="term" value="F:metal ion binding"/>
    <property type="evidence" value="ECO:0007669"/>
    <property type="project" value="UniProtKB-KW"/>
</dbReference>
<dbReference type="GO" id="GO:0009401">
    <property type="term" value="P:phosphoenolpyruvate-dependent sugar phosphotransferase system"/>
    <property type="evidence" value="ECO:0007669"/>
    <property type="project" value="UniProtKB-KW"/>
</dbReference>
<dbReference type="EMBL" id="WUBS01000007">
    <property type="protein sequence ID" value="NDL63429.1"/>
    <property type="molecule type" value="Genomic_DNA"/>
</dbReference>
<reference evidence="8 9" key="1">
    <citation type="submission" date="2019-12" db="EMBL/GenBank/DDBJ databases">
        <authorList>
            <person name="Lee S.D."/>
        </authorList>
    </citation>
    <scope>NUCLEOTIDE SEQUENCE [LARGE SCALE GENOMIC DNA]</scope>
    <source>
        <strain evidence="8 9">SAP-6</strain>
    </source>
</reference>
<evidence type="ECO:0000256" key="7">
    <source>
        <dbReference type="PROSITE-ProRule" id="PRU00418"/>
    </source>
</evidence>
<evidence type="ECO:0000256" key="6">
    <source>
        <dbReference type="PIRSR" id="PIRSR000699-2"/>
    </source>
</evidence>
<evidence type="ECO:0000256" key="4">
    <source>
        <dbReference type="ARBA" id="ARBA00022683"/>
    </source>
</evidence>
<keyword evidence="9" id="KW-1185">Reference proteome</keyword>
<dbReference type="GO" id="GO:0016740">
    <property type="term" value="F:transferase activity"/>
    <property type="evidence" value="ECO:0007669"/>
    <property type="project" value="UniProtKB-KW"/>
</dbReference>
<feature type="binding site" evidence="6">
    <location>
        <position position="82"/>
    </location>
    <ligand>
        <name>Mg(2+)</name>
        <dbReference type="ChEBI" id="CHEBI:18420"/>
        <note>ligand shared between all trimeric partners</note>
    </ligand>
</feature>
<dbReference type="SUPFAM" id="SSF46973">
    <property type="entry name" value="Enzyme IIa from lactose specific PTS, IIa-lac"/>
    <property type="match status" value="1"/>
</dbReference>
<keyword evidence="6" id="KW-0460">Magnesium</keyword>
<gene>
    <name evidence="8" type="ORF">GRH90_11810</name>
</gene>
<feature type="active site" description="Tele-phosphohistidine intermediate" evidence="5">
    <location>
        <position position="79"/>
    </location>
</feature>